<evidence type="ECO:0000256" key="1">
    <source>
        <dbReference type="SAM" id="MobiDB-lite"/>
    </source>
</evidence>
<feature type="compositionally biased region" description="Basic residues" evidence="1">
    <location>
        <begin position="36"/>
        <end position="53"/>
    </location>
</feature>
<gene>
    <name evidence="2" type="ORF">P4T90_11945</name>
</gene>
<dbReference type="Proteomes" id="UP001341444">
    <property type="component" value="Unassembled WGS sequence"/>
</dbReference>
<dbReference type="RefSeq" id="WP_066269680.1">
    <property type="nucleotide sequence ID" value="NZ_JARMAB010000016.1"/>
</dbReference>
<name>A0ABU6MH96_9BACI</name>
<organism evidence="2 3">
    <name type="scientific">Heyndrickxia acidicola</name>
    <dbReference type="NCBI Taxonomy" id="209389"/>
    <lineage>
        <taxon>Bacteria</taxon>
        <taxon>Bacillati</taxon>
        <taxon>Bacillota</taxon>
        <taxon>Bacilli</taxon>
        <taxon>Bacillales</taxon>
        <taxon>Bacillaceae</taxon>
        <taxon>Heyndrickxia</taxon>
    </lineage>
</organism>
<dbReference type="EMBL" id="JARMAB010000016">
    <property type="protein sequence ID" value="MED1203778.1"/>
    <property type="molecule type" value="Genomic_DNA"/>
</dbReference>
<protein>
    <submittedName>
        <fullName evidence="2">Uncharacterized protein</fullName>
    </submittedName>
</protein>
<feature type="region of interest" description="Disordered" evidence="1">
    <location>
        <begin position="34"/>
        <end position="66"/>
    </location>
</feature>
<sequence length="116" mass="13088">MVLSTIEVSAKLVGELNLKLIEAEGTRLLRDQLAKGRPRRSKAKRRLPAARGKRVPEAEINQQEDQNATNVHVMFQYNLNPKLIESKAARKAWPKGETPQEQGEEEVHGRPRKASV</sequence>
<feature type="region of interest" description="Disordered" evidence="1">
    <location>
        <begin position="88"/>
        <end position="116"/>
    </location>
</feature>
<proteinExistence type="predicted"/>
<evidence type="ECO:0000313" key="3">
    <source>
        <dbReference type="Proteomes" id="UP001341444"/>
    </source>
</evidence>
<reference evidence="2 3" key="1">
    <citation type="submission" date="2023-03" db="EMBL/GenBank/DDBJ databases">
        <title>Bacillus Genome Sequencing.</title>
        <authorList>
            <person name="Dunlap C."/>
        </authorList>
    </citation>
    <scope>NUCLEOTIDE SEQUENCE [LARGE SCALE GENOMIC DNA]</scope>
    <source>
        <strain evidence="2 3">B-23453</strain>
    </source>
</reference>
<comment type="caution">
    <text evidence="2">The sequence shown here is derived from an EMBL/GenBank/DDBJ whole genome shotgun (WGS) entry which is preliminary data.</text>
</comment>
<evidence type="ECO:0000313" key="2">
    <source>
        <dbReference type="EMBL" id="MED1203778.1"/>
    </source>
</evidence>
<accession>A0ABU6MH96</accession>
<keyword evidence="3" id="KW-1185">Reference proteome</keyword>